<dbReference type="EMBL" id="BK061802">
    <property type="protein sequence ID" value="DAZ90806.1"/>
    <property type="molecule type" value="Viral_cRNA"/>
</dbReference>
<sequence length="194" mass="22268">MSSGLSLIFNPVWEDGPLDEDIHTLSIESTAFSLTDAMSKMFRQSDECSLSVEDSPDRELRKLLGVKKNQQNNVCRILDRHSVLSSCDLCDKFHTNAVKSLTSTDFNLICKSIHPYRPLGWNVQEPLQIDTEVLRNICITCSRRIFLHRFPHRILGIMMDRRLPKIDNETSDLSSIFLVKLSENLHTNSFSWTV</sequence>
<reference evidence="1" key="1">
    <citation type="journal article" date="2022" name="bioRxiv">
        <title>Unlocking the hidden genetic diversity of varicosaviruses, the neglected plant rhabdoviruses.</title>
        <authorList>
            <person name="Bejerman N."/>
            <person name="Dietzgen R.G."/>
            <person name="Debat H."/>
        </authorList>
    </citation>
    <scope>NUCLEOTIDE SEQUENCE</scope>
</reference>
<accession>A0A9N6YJJ0</accession>
<proteinExistence type="predicted"/>
<evidence type="ECO:0000313" key="1">
    <source>
        <dbReference type="EMBL" id="DAZ90806.1"/>
    </source>
</evidence>
<organism evidence="1">
    <name type="scientific">Ribes virus 1</name>
    <dbReference type="NCBI Taxonomy" id="2977985"/>
    <lineage>
        <taxon>Viruses</taxon>
        <taxon>Riboviria</taxon>
        <taxon>Orthornavirae</taxon>
        <taxon>Negarnaviricota</taxon>
        <taxon>Haploviricotina</taxon>
        <taxon>Monjiviricetes</taxon>
        <taxon>Mononegavirales</taxon>
        <taxon>Rhabdoviridae</taxon>
        <taxon>Betarhabdovirinae</taxon>
        <taxon>Varicosavirus</taxon>
        <taxon>Varicosavirus ribes</taxon>
    </lineage>
</organism>
<protein>
    <submittedName>
        <fullName evidence="1">Protein 4</fullName>
    </submittedName>
</protein>
<name>A0A9N6YJJ0_9RHAB</name>